<dbReference type="OrthoDB" id="981227at2"/>
<comment type="caution">
    <text evidence="2">The sequence shown here is derived from an EMBL/GenBank/DDBJ whole genome shotgun (WGS) entry which is preliminary data.</text>
</comment>
<dbReference type="EMBL" id="NPEF01000179">
    <property type="protein sequence ID" value="PJZ92044.1"/>
    <property type="molecule type" value="Genomic_DNA"/>
</dbReference>
<dbReference type="InterPro" id="IPR011051">
    <property type="entry name" value="RmlC_Cupin_sf"/>
</dbReference>
<accession>A0A2N0B655</accession>
<name>A0A2N0B655_9LEPT</name>
<dbReference type="Gene3D" id="2.60.120.10">
    <property type="entry name" value="Jelly Rolls"/>
    <property type="match status" value="1"/>
</dbReference>
<evidence type="ECO:0000313" key="2">
    <source>
        <dbReference type="EMBL" id="PJZ92044.1"/>
    </source>
</evidence>
<accession>A0A2N0BL97</accession>
<sequence length="164" mass="18693">MNPDSNFSKPHKQLITDSLFEEVLHKAKTSPRGRSNHNFHELSEVYQRFLNVLTENTYVQAHRHKSPPKPETFLVLKGALGFVLFDEQGNVSETHRLDAEGPVYGIDVAPGIYHTLVCLTENAICFEGKSGPYDPTTDKDFAEWAPTESDSRRIQYLESLRKLF</sequence>
<dbReference type="Pfam" id="PF19480">
    <property type="entry name" value="DUF6016"/>
    <property type="match status" value="1"/>
</dbReference>
<gene>
    <name evidence="2" type="ORF">CH379_15295</name>
</gene>
<dbReference type="InterPro" id="IPR027565">
    <property type="entry name" value="Cupin_WbuC"/>
</dbReference>
<dbReference type="NCBIfam" id="TIGR04366">
    <property type="entry name" value="cupin_WbuC"/>
    <property type="match status" value="1"/>
</dbReference>
<dbReference type="InterPro" id="IPR014710">
    <property type="entry name" value="RmlC-like_jellyroll"/>
</dbReference>
<dbReference type="InterPro" id="IPR046058">
    <property type="entry name" value="WbuC_cupin"/>
</dbReference>
<organism evidence="2">
    <name type="scientific">Leptospira ellisii</name>
    <dbReference type="NCBI Taxonomy" id="2023197"/>
    <lineage>
        <taxon>Bacteria</taxon>
        <taxon>Pseudomonadati</taxon>
        <taxon>Spirochaetota</taxon>
        <taxon>Spirochaetia</taxon>
        <taxon>Leptospirales</taxon>
        <taxon>Leptospiraceae</taxon>
        <taxon>Leptospira</taxon>
    </lineage>
</organism>
<dbReference type="AlphaFoldDB" id="A0A2N0B655"/>
<reference evidence="2" key="1">
    <citation type="submission" date="2017-07" db="EMBL/GenBank/DDBJ databases">
        <title>Leptospira spp. isolated from tropical soils.</title>
        <authorList>
            <person name="Thibeaux R."/>
            <person name="Iraola G."/>
            <person name="Ferres I."/>
            <person name="Bierque E."/>
            <person name="Girault D."/>
            <person name="Soupe-Gilbert M.-E."/>
            <person name="Picardeau M."/>
            <person name="Goarant C."/>
        </authorList>
    </citation>
    <scope>NUCLEOTIDE SEQUENCE [LARGE SCALE GENOMIC DNA]</scope>
    <source>
        <strain evidence="2">ATI7-C-A5</strain>
    </source>
</reference>
<proteinExistence type="predicted"/>
<protein>
    <submittedName>
        <fullName evidence="2">Cupin</fullName>
    </submittedName>
</protein>
<dbReference type="SUPFAM" id="SSF51182">
    <property type="entry name" value="RmlC-like cupins"/>
    <property type="match status" value="1"/>
</dbReference>
<evidence type="ECO:0000259" key="1">
    <source>
        <dbReference type="Pfam" id="PF19480"/>
    </source>
</evidence>
<dbReference type="CDD" id="cd07005">
    <property type="entry name" value="cupin_WbuC-like"/>
    <property type="match status" value="1"/>
</dbReference>
<feature type="domain" description="Cupin fold metalloprotein WbuC cupin" evidence="1">
    <location>
        <begin position="15"/>
        <end position="97"/>
    </location>
</feature>